<dbReference type="Pfam" id="PF09578">
    <property type="entry name" value="Spore_YabQ"/>
    <property type="match status" value="1"/>
</dbReference>
<keyword evidence="1" id="KW-0472">Membrane</keyword>
<feature type="transmembrane region" description="Helical" evidence="1">
    <location>
        <begin position="103"/>
        <end position="120"/>
    </location>
</feature>
<protein>
    <recommendedName>
        <fullName evidence="4">Spore cortex biosynthesis protein YabQ</fullName>
    </recommendedName>
</protein>
<accession>A0A0C2VUE7</accession>
<evidence type="ECO:0000313" key="2">
    <source>
        <dbReference type="EMBL" id="KIL52522.1"/>
    </source>
</evidence>
<name>A0A0C2VUE7_9BACL</name>
<feature type="transmembrane region" description="Helical" evidence="1">
    <location>
        <begin position="39"/>
        <end position="61"/>
    </location>
</feature>
<reference evidence="2 3" key="1">
    <citation type="submission" date="2015-01" db="EMBL/GenBank/DDBJ databases">
        <title>Genome sequencing of Jeotgalibacillus soli.</title>
        <authorList>
            <person name="Goh K.M."/>
            <person name="Chan K.-G."/>
            <person name="Yaakop A.S."/>
            <person name="Ee R."/>
            <person name="Gan H.M."/>
            <person name="Chan C.S."/>
        </authorList>
    </citation>
    <scope>NUCLEOTIDE SEQUENCE [LARGE SCALE GENOMIC DNA]</scope>
    <source>
        <strain evidence="2 3">P9</strain>
    </source>
</reference>
<dbReference type="AlphaFoldDB" id="A0A0C2VUE7"/>
<dbReference type="EMBL" id="JXRP01000003">
    <property type="protein sequence ID" value="KIL52522.1"/>
    <property type="molecule type" value="Genomic_DNA"/>
</dbReference>
<dbReference type="RefSeq" id="WP_041085336.1">
    <property type="nucleotide sequence ID" value="NZ_JXRP01000003.1"/>
</dbReference>
<sequence length="181" mass="21257">MILDAQLLVMASMIGAGLLIGFNLTLYDRYLSPRKSSNWRWITDGFFWCLQAIIVFLLLFQVNGGEWRLYVLISIICGFSAYQALIKRIIIRVLTLIEKIIKWVSRVLIITFTIVVVTPLRWGWRIFMLVMAGLLSLVCRLLSIFWWILSRPFAPFLSKIPNYRILIAKKVKKWLNLLYNR</sequence>
<dbReference type="InterPro" id="IPR019074">
    <property type="entry name" value="YabQ"/>
</dbReference>
<evidence type="ECO:0000313" key="3">
    <source>
        <dbReference type="Proteomes" id="UP000031938"/>
    </source>
</evidence>
<keyword evidence="1" id="KW-0812">Transmembrane</keyword>
<dbReference type="OrthoDB" id="1653819at2"/>
<organism evidence="2 3">
    <name type="scientific">Jeotgalibacillus soli</name>
    <dbReference type="NCBI Taxonomy" id="889306"/>
    <lineage>
        <taxon>Bacteria</taxon>
        <taxon>Bacillati</taxon>
        <taxon>Bacillota</taxon>
        <taxon>Bacilli</taxon>
        <taxon>Bacillales</taxon>
        <taxon>Caryophanaceae</taxon>
        <taxon>Jeotgalibacillus</taxon>
    </lineage>
</organism>
<dbReference type="Proteomes" id="UP000031938">
    <property type="component" value="Unassembled WGS sequence"/>
</dbReference>
<dbReference type="STRING" id="889306.KP78_00570"/>
<evidence type="ECO:0000256" key="1">
    <source>
        <dbReference type="SAM" id="Phobius"/>
    </source>
</evidence>
<feature type="transmembrane region" description="Helical" evidence="1">
    <location>
        <begin position="126"/>
        <end position="149"/>
    </location>
</feature>
<feature type="transmembrane region" description="Helical" evidence="1">
    <location>
        <begin position="6"/>
        <end position="27"/>
    </location>
</feature>
<feature type="transmembrane region" description="Helical" evidence="1">
    <location>
        <begin position="67"/>
        <end position="91"/>
    </location>
</feature>
<evidence type="ECO:0008006" key="4">
    <source>
        <dbReference type="Google" id="ProtNLM"/>
    </source>
</evidence>
<comment type="caution">
    <text evidence="2">The sequence shown here is derived from an EMBL/GenBank/DDBJ whole genome shotgun (WGS) entry which is preliminary data.</text>
</comment>
<gene>
    <name evidence="2" type="ORF">KP78_00570</name>
</gene>
<keyword evidence="1" id="KW-1133">Transmembrane helix</keyword>
<keyword evidence="3" id="KW-1185">Reference proteome</keyword>
<dbReference type="NCBIfam" id="TIGR02893">
    <property type="entry name" value="spore_yabQ"/>
    <property type="match status" value="1"/>
</dbReference>
<proteinExistence type="predicted"/>